<proteinExistence type="predicted"/>
<dbReference type="AlphaFoldDB" id="A0AAE1BA84"/>
<evidence type="ECO:0000256" key="1">
    <source>
        <dbReference type="SAM" id="MobiDB-lite"/>
    </source>
</evidence>
<evidence type="ECO:0000313" key="3">
    <source>
        <dbReference type="Proteomes" id="UP001283361"/>
    </source>
</evidence>
<sequence>MGLVKLELTPHQQVARADPGSPQSSVKRSVHWSISHIVQIKHQFSQHDLGGSQGLSYGRPVPAANDCQQERPWAPVPALARAHRW</sequence>
<name>A0AAE1BA84_9GAST</name>
<dbReference type="EMBL" id="JAWDGP010000283">
    <property type="protein sequence ID" value="KAK3801836.1"/>
    <property type="molecule type" value="Genomic_DNA"/>
</dbReference>
<protein>
    <submittedName>
        <fullName evidence="2">Uncharacterized protein</fullName>
    </submittedName>
</protein>
<dbReference type="Proteomes" id="UP001283361">
    <property type="component" value="Unassembled WGS sequence"/>
</dbReference>
<comment type="caution">
    <text evidence="2">The sequence shown here is derived from an EMBL/GenBank/DDBJ whole genome shotgun (WGS) entry which is preliminary data.</text>
</comment>
<accession>A0AAE1BA84</accession>
<reference evidence="2" key="1">
    <citation type="journal article" date="2023" name="G3 (Bethesda)">
        <title>A reference genome for the long-term kleptoplast-retaining sea slug Elysia crispata morphotype clarki.</title>
        <authorList>
            <person name="Eastman K.E."/>
            <person name="Pendleton A.L."/>
            <person name="Shaikh M.A."/>
            <person name="Suttiyut T."/>
            <person name="Ogas R."/>
            <person name="Tomko P."/>
            <person name="Gavelis G."/>
            <person name="Widhalm J.R."/>
            <person name="Wisecaver J.H."/>
        </authorList>
    </citation>
    <scope>NUCLEOTIDE SEQUENCE</scope>
    <source>
        <strain evidence="2">ECLA1</strain>
    </source>
</reference>
<evidence type="ECO:0000313" key="2">
    <source>
        <dbReference type="EMBL" id="KAK3801836.1"/>
    </source>
</evidence>
<organism evidence="2 3">
    <name type="scientific">Elysia crispata</name>
    <name type="common">lettuce slug</name>
    <dbReference type="NCBI Taxonomy" id="231223"/>
    <lineage>
        <taxon>Eukaryota</taxon>
        <taxon>Metazoa</taxon>
        <taxon>Spiralia</taxon>
        <taxon>Lophotrochozoa</taxon>
        <taxon>Mollusca</taxon>
        <taxon>Gastropoda</taxon>
        <taxon>Heterobranchia</taxon>
        <taxon>Euthyneura</taxon>
        <taxon>Panpulmonata</taxon>
        <taxon>Sacoglossa</taxon>
        <taxon>Placobranchoidea</taxon>
        <taxon>Plakobranchidae</taxon>
        <taxon>Elysia</taxon>
    </lineage>
</organism>
<feature type="region of interest" description="Disordered" evidence="1">
    <location>
        <begin position="1"/>
        <end position="28"/>
    </location>
</feature>
<gene>
    <name evidence="2" type="ORF">RRG08_048423</name>
</gene>
<feature type="region of interest" description="Disordered" evidence="1">
    <location>
        <begin position="49"/>
        <end position="72"/>
    </location>
</feature>
<keyword evidence="3" id="KW-1185">Reference proteome</keyword>